<organism evidence="2 3">
    <name type="scientific">Teichococcus wenyumeiae</name>
    <dbReference type="NCBI Taxonomy" id="2478470"/>
    <lineage>
        <taxon>Bacteria</taxon>
        <taxon>Pseudomonadati</taxon>
        <taxon>Pseudomonadota</taxon>
        <taxon>Alphaproteobacteria</taxon>
        <taxon>Acetobacterales</taxon>
        <taxon>Roseomonadaceae</taxon>
        <taxon>Roseomonas</taxon>
    </lineage>
</organism>
<name>A0A3A9J6G0_9PROT</name>
<comment type="caution">
    <text evidence="2">The sequence shown here is derived from an EMBL/GenBank/DDBJ whole genome shotgun (WGS) entry which is preliminary data.</text>
</comment>
<proteinExistence type="predicted"/>
<feature type="transmembrane region" description="Helical" evidence="1">
    <location>
        <begin position="213"/>
        <end position="234"/>
    </location>
</feature>
<evidence type="ECO:0008006" key="4">
    <source>
        <dbReference type="Google" id="ProtNLM"/>
    </source>
</evidence>
<keyword evidence="1" id="KW-1133">Transmembrane helix</keyword>
<gene>
    <name evidence="2" type="ORF">D6Z83_25885</name>
</gene>
<evidence type="ECO:0000313" key="2">
    <source>
        <dbReference type="EMBL" id="RKK01261.1"/>
    </source>
</evidence>
<dbReference type="AlphaFoldDB" id="A0A3A9J6G0"/>
<dbReference type="Proteomes" id="UP000278036">
    <property type="component" value="Unassembled WGS sequence"/>
</dbReference>
<feature type="transmembrane region" description="Helical" evidence="1">
    <location>
        <begin position="254"/>
        <end position="276"/>
    </location>
</feature>
<dbReference type="PANTHER" id="PTHR43044">
    <property type="match status" value="1"/>
</dbReference>
<dbReference type="PANTHER" id="PTHR43044:SF1">
    <property type="entry name" value="QUINOL:CYTOCHROME C OXIDOREDUCTASE QUINONE-BINDING SUBUNIT 2"/>
    <property type="match status" value="1"/>
</dbReference>
<feature type="non-terminal residue" evidence="2">
    <location>
        <position position="297"/>
    </location>
</feature>
<dbReference type="InParanoid" id="A0A3A9J6G0"/>
<feature type="transmembrane region" description="Helical" evidence="1">
    <location>
        <begin position="183"/>
        <end position="201"/>
    </location>
</feature>
<reference evidence="2 3" key="1">
    <citation type="submission" date="2018-09" db="EMBL/GenBank/DDBJ databases">
        <title>Roseomonas sp. nov., isolated from feces of Tibetan antelopes in the Qinghai-Tibet plateau, China.</title>
        <authorList>
            <person name="Tian Z."/>
        </authorList>
    </citation>
    <scope>NUCLEOTIDE SEQUENCE [LARGE SCALE GENOMIC DNA]</scope>
    <source>
        <strain evidence="2 3">Z24</strain>
    </source>
</reference>
<protein>
    <recommendedName>
        <fullName evidence="4">Quinol:cytochrome c oxidoreductase quinone-binding subunit 2</fullName>
    </recommendedName>
</protein>
<feature type="transmembrane region" description="Helical" evidence="1">
    <location>
        <begin position="152"/>
        <end position="171"/>
    </location>
</feature>
<dbReference type="EMBL" id="RAQU01000306">
    <property type="protein sequence ID" value="RKK01261.1"/>
    <property type="molecule type" value="Genomic_DNA"/>
</dbReference>
<feature type="transmembrane region" description="Helical" evidence="1">
    <location>
        <begin position="72"/>
        <end position="101"/>
    </location>
</feature>
<evidence type="ECO:0000256" key="1">
    <source>
        <dbReference type="SAM" id="Phobius"/>
    </source>
</evidence>
<feature type="transmembrane region" description="Helical" evidence="1">
    <location>
        <begin position="41"/>
        <end position="60"/>
    </location>
</feature>
<feature type="transmembrane region" description="Helical" evidence="1">
    <location>
        <begin position="121"/>
        <end position="140"/>
    </location>
</feature>
<accession>A0A3A9J6G0</accession>
<sequence>MPPPRRAGLCGAAASLLLLLGWALLLPGGGRDAVAGWLVGLVFWLGLSLGAMALLALHALTGGRWGDALRPVLAPAVSGLPLFLPLAVPLLAGAGALYPWTGGAAALPADLVHLYLNRPGFALRGAVALCGWALAGFLLLRLRPGGRREAAAALALVFHLAATTMLGFDWMQSLQASFSSTAFGLQWLLLQVLAALAWACLLRPAGRGATGDIAGLLMATCLAALYLGFVQFLVVWYGNLPGKVAWYLPRQASGWVWLGALSLLLAGLLPALALLAGPVRRSPAALAGLGGCILAGL</sequence>
<evidence type="ECO:0000313" key="3">
    <source>
        <dbReference type="Proteomes" id="UP000278036"/>
    </source>
</evidence>
<keyword evidence="1" id="KW-0812">Transmembrane</keyword>
<keyword evidence="1" id="KW-0472">Membrane</keyword>